<evidence type="ECO:0000313" key="2">
    <source>
        <dbReference type="EMBL" id="TGK38023.1"/>
    </source>
</evidence>
<dbReference type="GO" id="GO:0008168">
    <property type="term" value="F:methyltransferase activity"/>
    <property type="evidence" value="ECO:0007669"/>
    <property type="project" value="UniProtKB-KW"/>
</dbReference>
<evidence type="ECO:0000313" key="3">
    <source>
        <dbReference type="Proteomes" id="UP000298097"/>
    </source>
</evidence>
<proteinExistence type="predicted"/>
<dbReference type="InterPro" id="IPR029063">
    <property type="entry name" value="SAM-dependent_MTases_sf"/>
</dbReference>
<keyword evidence="3" id="KW-1185">Reference proteome</keyword>
<dbReference type="AlphaFoldDB" id="A0A4R9H130"/>
<dbReference type="Pfam" id="PF13649">
    <property type="entry name" value="Methyltransf_25"/>
    <property type="match status" value="1"/>
</dbReference>
<dbReference type="CDD" id="cd02440">
    <property type="entry name" value="AdoMet_MTases"/>
    <property type="match status" value="1"/>
</dbReference>
<organism evidence="2 3">
    <name type="scientific">Leptospira andrefontaineae</name>
    <dbReference type="NCBI Taxonomy" id="2484976"/>
    <lineage>
        <taxon>Bacteria</taxon>
        <taxon>Pseudomonadati</taxon>
        <taxon>Spirochaetota</taxon>
        <taxon>Spirochaetia</taxon>
        <taxon>Leptospirales</taxon>
        <taxon>Leptospiraceae</taxon>
        <taxon>Leptospira</taxon>
    </lineage>
</organism>
<dbReference type="SUPFAM" id="SSF53335">
    <property type="entry name" value="S-adenosyl-L-methionine-dependent methyltransferases"/>
    <property type="match status" value="1"/>
</dbReference>
<comment type="caution">
    <text evidence="2">The sequence shown here is derived from an EMBL/GenBank/DDBJ whole genome shotgun (WGS) entry which is preliminary data.</text>
</comment>
<dbReference type="InterPro" id="IPR041698">
    <property type="entry name" value="Methyltransf_25"/>
</dbReference>
<reference evidence="2" key="1">
    <citation type="journal article" date="2019" name="PLoS Negl. Trop. Dis.">
        <title>Revisiting the worldwide diversity of Leptospira species in the environment.</title>
        <authorList>
            <person name="Vincent A.T."/>
            <person name="Schiettekatte O."/>
            <person name="Bourhy P."/>
            <person name="Veyrier F.J."/>
            <person name="Picardeau M."/>
        </authorList>
    </citation>
    <scope>NUCLEOTIDE SEQUENCE [LARGE SCALE GENOMIC DNA]</scope>
    <source>
        <strain evidence="2">201800301</strain>
    </source>
</reference>
<name>A0A4R9H130_9LEPT</name>
<dbReference type="RefSeq" id="WP_135775571.1">
    <property type="nucleotide sequence ID" value="NZ_RQEY01000019.1"/>
</dbReference>
<dbReference type="Gene3D" id="3.40.50.150">
    <property type="entry name" value="Vaccinia Virus protein VP39"/>
    <property type="match status" value="1"/>
</dbReference>
<dbReference type="Proteomes" id="UP000298097">
    <property type="component" value="Unassembled WGS sequence"/>
</dbReference>
<accession>A0A4R9H130</accession>
<protein>
    <submittedName>
        <fullName evidence="2">Class I SAM-dependent methyltransferase</fullName>
    </submittedName>
</protein>
<gene>
    <name evidence="2" type="ORF">EHO65_16095</name>
</gene>
<keyword evidence="2" id="KW-0489">Methyltransferase</keyword>
<dbReference type="EMBL" id="RQEY01000019">
    <property type="protein sequence ID" value="TGK38023.1"/>
    <property type="molecule type" value="Genomic_DNA"/>
</dbReference>
<feature type="domain" description="Methyltransferase" evidence="1">
    <location>
        <begin position="46"/>
        <end position="141"/>
    </location>
</feature>
<dbReference type="OrthoDB" id="9804312at2"/>
<sequence length="204" mass="23322">MNPDRVKGTEGYSNYLEEFIKATCEIDFSDLHKDFLSYIPKEKSNVLDLGAGIGRDAFTFSKMGHSVIAVEPLQEFRQAGVRRYFSDQIIWIDDSLPSLTKLSDYHNQFDFILASGVWHHLNEEEQLYSIKRVSELLKSNGIFALSLRNGPPGVGTHVFSTNARMNIDQASKFGLMNLLIIENRPSLMKNKEDVTWTRLVFQKI</sequence>
<dbReference type="GO" id="GO:0032259">
    <property type="term" value="P:methylation"/>
    <property type="evidence" value="ECO:0007669"/>
    <property type="project" value="UniProtKB-KW"/>
</dbReference>
<keyword evidence="2" id="KW-0808">Transferase</keyword>
<evidence type="ECO:0000259" key="1">
    <source>
        <dbReference type="Pfam" id="PF13649"/>
    </source>
</evidence>